<dbReference type="Proteomes" id="UP000009131">
    <property type="component" value="Unassembled WGS sequence"/>
</dbReference>
<dbReference type="InParanoid" id="G7DT87"/>
<keyword evidence="2" id="KW-0805">Transcription regulation</keyword>
<dbReference type="InterPro" id="IPR040501">
    <property type="entry name" value="TFA2_Winged_2"/>
</dbReference>
<dbReference type="PANTHER" id="PTHR12716:SF8">
    <property type="entry name" value="TRANSCRIPTION INITIATION FACTOR IIE SUBUNIT BETA"/>
    <property type="match status" value="1"/>
</dbReference>
<reference evidence="8 9" key="2">
    <citation type="journal article" date="2012" name="Open Biol.">
        <title>Characteristics of nucleosomes and linker DNA regions on the genome of the basidiomycete Mixia osmundae revealed by mono- and dinucleosome mapping.</title>
        <authorList>
            <person name="Nishida H."/>
            <person name="Kondo S."/>
            <person name="Matsumoto T."/>
            <person name="Suzuki Y."/>
            <person name="Yoshikawa H."/>
            <person name="Taylor T.D."/>
            <person name="Sugiyama J."/>
        </authorList>
    </citation>
    <scope>NUCLEOTIDE SEQUENCE [LARGE SCALE GENOMIC DNA]</scope>
    <source>
        <strain evidence="9">CBS 9802 / IAM 14324 / JCM 22182 / KY 12970</strain>
    </source>
</reference>
<comment type="caution">
    <text evidence="8">The sequence shown here is derived from an EMBL/GenBank/DDBJ whole genome shotgun (WGS) entry which is preliminary data.</text>
</comment>
<keyword evidence="4" id="KW-0804">Transcription</keyword>
<dbReference type="AlphaFoldDB" id="G7DT87"/>
<dbReference type="PANTHER" id="PTHR12716">
    <property type="entry name" value="TRANSCRIPTION INITIATION FACTOR IIE, BETA SUBUNIT"/>
    <property type="match status" value="1"/>
</dbReference>
<dbReference type="PROSITE" id="PS51351">
    <property type="entry name" value="TFIIE_BETA_C"/>
    <property type="match status" value="1"/>
</dbReference>
<sequence>MAYQGRTGIAAQQREAGGTQAATQLYAAVLHLKDRNGPVRLEDLIDYTSAHLLGQPGAEQEGGLLRALRQHERVEYDPRTDLYSWRPLHRITTTADLYRIVKTEGEKGGIKVSLLKESCPTVEQHIRTLEQDGKIIVTRGESKEFGKEGPMRMVFPDEIGQKILIDPDFRKLWEEIKTPGELDLPSEMREAGLMAAKKASILDPIDRTTAQNKKSKRGARVKITNKHLKSLGIDLSKDYAPSPSKS</sequence>
<dbReference type="InterPro" id="IPR003166">
    <property type="entry name" value="TFIIE_bsu_DNA-bd"/>
</dbReference>
<keyword evidence="9" id="KW-1185">Reference proteome</keyword>
<dbReference type="InterPro" id="IPR054600">
    <property type="entry name" value="TFA2_E-tether"/>
</dbReference>
<dbReference type="STRING" id="764103.G7DT87"/>
<dbReference type="Pfam" id="PF22254">
    <property type="entry name" value="TFA2_E-tether"/>
    <property type="match status" value="1"/>
</dbReference>
<accession>G7DT87</accession>
<dbReference type="InterPro" id="IPR016656">
    <property type="entry name" value="TFIIE-bsu"/>
</dbReference>
<evidence type="ECO:0000256" key="4">
    <source>
        <dbReference type="ARBA" id="ARBA00023163"/>
    </source>
</evidence>
<evidence type="ECO:0000256" key="2">
    <source>
        <dbReference type="ARBA" id="ARBA00023015"/>
    </source>
</evidence>
<protein>
    <recommendedName>
        <fullName evidence="7">TFIIE beta domain-containing protein</fullName>
    </recommendedName>
</protein>
<organism evidence="8 9">
    <name type="scientific">Mixia osmundae (strain CBS 9802 / IAM 14324 / JCM 22182 / KY 12970)</name>
    <dbReference type="NCBI Taxonomy" id="764103"/>
    <lineage>
        <taxon>Eukaryota</taxon>
        <taxon>Fungi</taxon>
        <taxon>Dikarya</taxon>
        <taxon>Basidiomycota</taxon>
        <taxon>Pucciniomycotina</taxon>
        <taxon>Mixiomycetes</taxon>
        <taxon>Mixiales</taxon>
        <taxon>Mixiaceae</taxon>
        <taxon>Mixia</taxon>
    </lineage>
</organism>
<dbReference type="GO" id="GO:0003677">
    <property type="term" value="F:DNA binding"/>
    <property type="evidence" value="ECO:0007669"/>
    <property type="project" value="UniProtKB-KW"/>
</dbReference>
<evidence type="ECO:0000256" key="3">
    <source>
        <dbReference type="ARBA" id="ARBA00023125"/>
    </source>
</evidence>
<dbReference type="OrthoDB" id="3907302at2759"/>
<proteinExistence type="predicted"/>
<dbReference type="eggNOG" id="KOG3095">
    <property type="taxonomic scope" value="Eukaryota"/>
</dbReference>
<evidence type="ECO:0000313" key="9">
    <source>
        <dbReference type="Proteomes" id="UP000009131"/>
    </source>
</evidence>
<keyword evidence="5" id="KW-0539">Nucleus</keyword>
<keyword evidence="3" id="KW-0238">DNA-binding</keyword>
<comment type="function">
    <text evidence="6">Recruits TFIIH to the initiation complex and stimulates the RNA polymerase II C-terminal domain kinase and DNA-dependent ATPase activities of TFIIH. Both TFIIH and TFIIE are required for promoter clearance by RNA polymerase.</text>
</comment>
<dbReference type="GO" id="GO:0001097">
    <property type="term" value="F:TFIIH-class transcription factor complex binding"/>
    <property type="evidence" value="ECO:0007669"/>
    <property type="project" value="TreeGrafter"/>
</dbReference>
<dbReference type="RefSeq" id="XP_014571484.1">
    <property type="nucleotide sequence ID" value="XM_014715998.1"/>
</dbReference>
<reference evidence="8 9" key="1">
    <citation type="journal article" date="2011" name="J. Gen. Appl. Microbiol.">
        <title>Draft genome sequencing of the enigmatic basidiomycete Mixia osmundae.</title>
        <authorList>
            <person name="Nishida H."/>
            <person name="Nagatsuka Y."/>
            <person name="Sugiyama J."/>
        </authorList>
    </citation>
    <scope>NUCLEOTIDE SEQUENCE [LARGE SCALE GENOMIC DNA]</scope>
    <source>
        <strain evidence="9">CBS 9802 / IAM 14324 / JCM 22182 / KY 12970</strain>
    </source>
</reference>
<dbReference type="GO" id="GO:0005673">
    <property type="term" value="C:transcription factor TFIIE complex"/>
    <property type="evidence" value="ECO:0007669"/>
    <property type="project" value="InterPro"/>
</dbReference>
<dbReference type="FunCoup" id="G7DT87">
    <property type="interactions" value="376"/>
</dbReference>
<dbReference type="OMA" id="RTKKDNH"/>
<dbReference type="HOGENOM" id="CLU_056580_1_0_1"/>
<dbReference type="Pfam" id="PF02186">
    <property type="entry name" value="TFIIE_beta"/>
    <property type="match status" value="1"/>
</dbReference>
<dbReference type="GO" id="GO:0006367">
    <property type="term" value="P:transcription initiation at RNA polymerase II promoter"/>
    <property type="evidence" value="ECO:0007669"/>
    <property type="project" value="InterPro"/>
</dbReference>
<dbReference type="EMBL" id="BABT02000025">
    <property type="protein sequence ID" value="GAA93734.1"/>
    <property type="molecule type" value="Genomic_DNA"/>
</dbReference>
<evidence type="ECO:0000313" key="8">
    <source>
        <dbReference type="EMBL" id="GAA93734.1"/>
    </source>
</evidence>
<evidence type="ECO:0000256" key="5">
    <source>
        <dbReference type="ARBA" id="ARBA00023242"/>
    </source>
</evidence>
<dbReference type="PIRSF" id="PIRSF016398">
    <property type="entry name" value="TFIIE-beta"/>
    <property type="match status" value="1"/>
</dbReference>
<name>G7DT87_MIXOS</name>
<evidence type="ECO:0000259" key="7">
    <source>
        <dbReference type="PROSITE" id="PS51351"/>
    </source>
</evidence>
<evidence type="ECO:0000256" key="1">
    <source>
        <dbReference type="ARBA" id="ARBA00004123"/>
    </source>
</evidence>
<gene>
    <name evidence="8" type="primary">Mo00380</name>
    <name evidence="8" type="ORF">E5Q_00380</name>
</gene>
<evidence type="ECO:0000256" key="6">
    <source>
        <dbReference type="ARBA" id="ARBA00025581"/>
    </source>
</evidence>
<feature type="domain" description="TFIIE beta" evidence="7">
    <location>
        <begin position="10"/>
        <end position="92"/>
    </location>
</feature>
<dbReference type="Pfam" id="PF18121">
    <property type="entry name" value="TFA2_Winged_2"/>
    <property type="match status" value="1"/>
</dbReference>
<comment type="subcellular location">
    <subcellularLocation>
        <location evidence="1">Nucleus</location>
    </subcellularLocation>
</comment>